<feature type="region of interest" description="Disordered" evidence="1">
    <location>
        <begin position="15"/>
        <end position="134"/>
    </location>
</feature>
<accession>A0AAV7TML6</accession>
<feature type="compositionally biased region" description="Pro residues" evidence="1">
    <location>
        <begin position="85"/>
        <end position="97"/>
    </location>
</feature>
<evidence type="ECO:0000256" key="1">
    <source>
        <dbReference type="SAM" id="MobiDB-lite"/>
    </source>
</evidence>
<dbReference type="Proteomes" id="UP001066276">
    <property type="component" value="Chromosome 3_2"/>
</dbReference>
<dbReference type="AlphaFoldDB" id="A0AAV7TML6"/>
<feature type="compositionally biased region" description="Low complexity" evidence="1">
    <location>
        <begin position="192"/>
        <end position="202"/>
    </location>
</feature>
<gene>
    <name evidence="2" type="ORF">NDU88_002209</name>
</gene>
<feature type="region of interest" description="Disordered" evidence="1">
    <location>
        <begin position="185"/>
        <end position="218"/>
    </location>
</feature>
<evidence type="ECO:0000313" key="3">
    <source>
        <dbReference type="Proteomes" id="UP001066276"/>
    </source>
</evidence>
<keyword evidence="3" id="KW-1185">Reference proteome</keyword>
<proteinExistence type="predicted"/>
<protein>
    <submittedName>
        <fullName evidence="2">Uncharacterized protein</fullName>
    </submittedName>
</protein>
<name>A0AAV7TML6_PLEWA</name>
<reference evidence="2" key="1">
    <citation type="journal article" date="2022" name="bioRxiv">
        <title>Sequencing and chromosome-scale assembly of the giantPleurodeles waltlgenome.</title>
        <authorList>
            <person name="Brown T."/>
            <person name="Elewa A."/>
            <person name="Iarovenko S."/>
            <person name="Subramanian E."/>
            <person name="Araus A.J."/>
            <person name="Petzold A."/>
            <person name="Susuki M."/>
            <person name="Suzuki K.-i.T."/>
            <person name="Hayashi T."/>
            <person name="Toyoda A."/>
            <person name="Oliveira C."/>
            <person name="Osipova E."/>
            <person name="Leigh N.D."/>
            <person name="Simon A."/>
            <person name="Yun M.H."/>
        </authorList>
    </citation>
    <scope>NUCLEOTIDE SEQUENCE</scope>
    <source>
        <strain evidence="2">20211129_DDA</strain>
        <tissue evidence="2">Liver</tissue>
    </source>
</reference>
<organism evidence="2 3">
    <name type="scientific">Pleurodeles waltl</name>
    <name type="common">Iberian ribbed newt</name>
    <dbReference type="NCBI Taxonomy" id="8319"/>
    <lineage>
        <taxon>Eukaryota</taxon>
        <taxon>Metazoa</taxon>
        <taxon>Chordata</taxon>
        <taxon>Craniata</taxon>
        <taxon>Vertebrata</taxon>
        <taxon>Euteleostomi</taxon>
        <taxon>Amphibia</taxon>
        <taxon>Batrachia</taxon>
        <taxon>Caudata</taxon>
        <taxon>Salamandroidea</taxon>
        <taxon>Salamandridae</taxon>
        <taxon>Pleurodelinae</taxon>
        <taxon>Pleurodeles</taxon>
    </lineage>
</organism>
<comment type="caution">
    <text evidence="2">The sequence shown here is derived from an EMBL/GenBank/DDBJ whole genome shotgun (WGS) entry which is preliminary data.</text>
</comment>
<sequence length="218" mass="23001">MVKVQLRLLRIMFTHGEERPTGPAVNHQQRPPASSTTEEPQQDTPTSAAALLLTDPKMEAGGTGSDHRAILPAAGPHSQASRASPAPPPGYPRPTPRVGPKLQPRCRQMSTKPSAGAGWRGGSPSVHPRTHKSTGQTAAAPVPVIHIPPPAPRCCTQVPSRLTTVSSDHATSGARAEQALFTASRAPDVSRRAPMAAVRPRASTPPLIGPRTTSLWLR</sequence>
<feature type="compositionally biased region" description="Polar residues" evidence="1">
    <location>
        <begin position="26"/>
        <end position="47"/>
    </location>
</feature>
<evidence type="ECO:0000313" key="2">
    <source>
        <dbReference type="EMBL" id="KAJ1176942.1"/>
    </source>
</evidence>
<dbReference type="EMBL" id="JANPWB010000006">
    <property type="protein sequence ID" value="KAJ1176942.1"/>
    <property type="molecule type" value="Genomic_DNA"/>
</dbReference>